<feature type="non-terminal residue" evidence="2">
    <location>
        <position position="123"/>
    </location>
</feature>
<evidence type="ECO:0008006" key="4">
    <source>
        <dbReference type="Google" id="ProtNLM"/>
    </source>
</evidence>
<proteinExistence type="predicted"/>
<accession>A0AAN5I806</accession>
<evidence type="ECO:0000313" key="3">
    <source>
        <dbReference type="Proteomes" id="UP001328107"/>
    </source>
</evidence>
<dbReference type="Pfam" id="PF10318">
    <property type="entry name" value="7TM_GPCR_Srh"/>
    <property type="match status" value="1"/>
</dbReference>
<keyword evidence="1" id="KW-0812">Transmembrane</keyword>
<name>A0AAN5I806_9BILA</name>
<evidence type="ECO:0000313" key="2">
    <source>
        <dbReference type="EMBL" id="GMR56037.1"/>
    </source>
</evidence>
<dbReference type="AlphaFoldDB" id="A0AAN5I806"/>
<protein>
    <recommendedName>
        <fullName evidence="4">G protein-coupled receptor</fullName>
    </recommendedName>
</protein>
<evidence type="ECO:0000256" key="1">
    <source>
        <dbReference type="SAM" id="Phobius"/>
    </source>
</evidence>
<reference evidence="3" key="1">
    <citation type="submission" date="2022-10" db="EMBL/GenBank/DDBJ databases">
        <title>Genome assembly of Pristionchus species.</title>
        <authorList>
            <person name="Yoshida K."/>
            <person name="Sommer R.J."/>
        </authorList>
    </citation>
    <scope>NUCLEOTIDE SEQUENCE [LARGE SCALE GENOMIC DNA]</scope>
    <source>
        <strain evidence="3">RS5460</strain>
    </source>
</reference>
<keyword evidence="3" id="KW-1185">Reference proteome</keyword>
<keyword evidence="1" id="KW-1133">Transmembrane helix</keyword>
<organism evidence="2 3">
    <name type="scientific">Pristionchus mayeri</name>
    <dbReference type="NCBI Taxonomy" id="1317129"/>
    <lineage>
        <taxon>Eukaryota</taxon>
        <taxon>Metazoa</taxon>
        <taxon>Ecdysozoa</taxon>
        <taxon>Nematoda</taxon>
        <taxon>Chromadorea</taxon>
        <taxon>Rhabditida</taxon>
        <taxon>Rhabditina</taxon>
        <taxon>Diplogasteromorpha</taxon>
        <taxon>Diplogasteroidea</taxon>
        <taxon>Neodiplogasteridae</taxon>
        <taxon>Pristionchus</taxon>
    </lineage>
</organism>
<dbReference type="Proteomes" id="UP001328107">
    <property type="component" value="Unassembled WGS sequence"/>
</dbReference>
<feature type="transmembrane region" description="Helical" evidence="1">
    <location>
        <begin position="93"/>
        <end position="115"/>
    </location>
</feature>
<comment type="caution">
    <text evidence="2">The sequence shown here is derived from an EMBL/GenBank/DDBJ whole genome shotgun (WGS) entry which is preliminary data.</text>
</comment>
<keyword evidence="1" id="KW-0472">Membrane</keyword>
<dbReference type="EMBL" id="BTRK01000005">
    <property type="protein sequence ID" value="GMR56037.1"/>
    <property type="molecule type" value="Genomic_DNA"/>
</dbReference>
<gene>
    <name evidence="2" type="ORF">PMAYCL1PPCAC_26232</name>
</gene>
<dbReference type="InterPro" id="IPR019422">
    <property type="entry name" value="7TM_GPCR_serpentine_rcpt_Srh"/>
</dbReference>
<feature type="transmembrane region" description="Helical" evidence="1">
    <location>
        <begin position="52"/>
        <end position="73"/>
    </location>
</feature>
<sequence length="123" mass="14331">MCAFLIIIVPWPMLDISRDKMRAELEKTYPNVISLMEERSNFLMYTYDMHPVWLHSCQLFSLQAFVPFLFRGIPDMSMLVSAFCLIDFSSRAWGRIPVSFASVHAIINSSLIIILHKPYRDKV</sequence>